<dbReference type="RefSeq" id="WP_259628601.1">
    <property type="nucleotide sequence ID" value="NZ_JANYMP010000029.1"/>
</dbReference>
<organism evidence="2 3">
    <name type="scientific">Umezawaea endophytica</name>
    <dbReference type="NCBI Taxonomy" id="1654476"/>
    <lineage>
        <taxon>Bacteria</taxon>
        <taxon>Bacillati</taxon>
        <taxon>Actinomycetota</taxon>
        <taxon>Actinomycetes</taxon>
        <taxon>Pseudonocardiales</taxon>
        <taxon>Pseudonocardiaceae</taxon>
        <taxon>Umezawaea</taxon>
    </lineage>
</organism>
<evidence type="ECO:0000313" key="2">
    <source>
        <dbReference type="EMBL" id="MCS7483141.1"/>
    </source>
</evidence>
<keyword evidence="1" id="KW-0732">Signal</keyword>
<dbReference type="InterPro" id="IPR011042">
    <property type="entry name" value="6-blade_b-propeller_TolB-like"/>
</dbReference>
<dbReference type="Proteomes" id="UP001141259">
    <property type="component" value="Unassembled WGS sequence"/>
</dbReference>
<evidence type="ECO:0000313" key="3">
    <source>
        <dbReference type="Proteomes" id="UP001141259"/>
    </source>
</evidence>
<comment type="caution">
    <text evidence="2">The sequence shown here is derived from an EMBL/GenBank/DDBJ whole genome shotgun (WGS) entry which is preliminary data.</text>
</comment>
<feature type="chain" id="PRO_5040885468" evidence="1">
    <location>
        <begin position="25"/>
        <end position="324"/>
    </location>
</feature>
<keyword evidence="3" id="KW-1185">Reference proteome</keyword>
<proteinExistence type="predicted"/>
<dbReference type="AlphaFoldDB" id="A0A9X2VUD1"/>
<gene>
    <name evidence="2" type="ORF">NZH93_40390</name>
</gene>
<sequence length="324" mass="34710">MRKPRPRHLLSTALAVTLALSAFGSTTPVSQAHGGRVVDRYVVPGDKAYPEGIVREPGTPYFYVGGTSDGTIWRGRVDQQSLQVFLPGGRDGRTTAVGMKITKGRLVVAGGATGKVFVYSTRAAALLHVFDSGSRTGLVNDVAIAPNGDAYVTDSLQPVLYRISAAQLDDTTVNQPLRVAVNFSGTPVEYEDGINGNGLVVTPDGRYVLMADTNSQAFYRISTSTGAVTPVDLGGVTDIGADGLLLRDGELYSITSLFHPEGEISVLELTDDYSRARVKRRINGRGMDVPSTATFDGCDDLLVVNFQYQIENPHLPFTVVRVTL</sequence>
<dbReference type="EMBL" id="JANYMP010000029">
    <property type="protein sequence ID" value="MCS7483141.1"/>
    <property type="molecule type" value="Genomic_DNA"/>
</dbReference>
<name>A0A9X2VUD1_9PSEU</name>
<feature type="signal peptide" evidence="1">
    <location>
        <begin position="1"/>
        <end position="24"/>
    </location>
</feature>
<evidence type="ECO:0000256" key="1">
    <source>
        <dbReference type="SAM" id="SignalP"/>
    </source>
</evidence>
<reference evidence="2" key="1">
    <citation type="submission" date="2022-08" db="EMBL/GenBank/DDBJ databases">
        <authorList>
            <person name="Tistechok S."/>
            <person name="Samborskyy M."/>
            <person name="Roman I."/>
        </authorList>
    </citation>
    <scope>NUCLEOTIDE SEQUENCE</scope>
    <source>
        <strain evidence="2">DSM 103496</strain>
    </source>
</reference>
<accession>A0A9X2VUD1</accession>
<protein>
    <submittedName>
        <fullName evidence="2">Superoxide dismutase</fullName>
    </submittedName>
</protein>
<dbReference type="Gene3D" id="2.120.10.30">
    <property type="entry name" value="TolB, C-terminal domain"/>
    <property type="match status" value="1"/>
</dbReference>
<dbReference type="SUPFAM" id="SSF63829">
    <property type="entry name" value="Calcium-dependent phosphotriesterase"/>
    <property type="match status" value="1"/>
</dbReference>